<feature type="transmembrane region" description="Helical" evidence="2">
    <location>
        <begin position="272"/>
        <end position="297"/>
    </location>
</feature>
<feature type="transmembrane region" description="Helical" evidence="2">
    <location>
        <begin position="249"/>
        <end position="266"/>
    </location>
</feature>
<dbReference type="EMBL" id="LAVV01010051">
    <property type="protein sequence ID" value="KNZ49625.1"/>
    <property type="molecule type" value="Genomic_DNA"/>
</dbReference>
<accession>A0A0L6UP58</accession>
<keyword evidence="2" id="KW-0812">Transmembrane</keyword>
<organism evidence="3 4">
    <name type="scientific">Puccinia sorghi</name>
    <dbReference type="NCBI Taxonomy" id="27349"/>
    <lineage>
        <taxon>Eukaryota</taxon>
        <taxon>Fungi</taxon>
        <taxon>Dikarya</taxon>
        <taxon>Basidiomycota</taxon>
        <taxon>Pucciniomycotina</taxon>
        <taxon>Pucciniomycetes</taxon>
        <taxon>Pucciniales</taxon>
        <taxon>Pucciniaceae</taxon>
        <taxon>Puccinia</taxon>
    </lineage>
</organism>
<feature type="compositionally biased region" description="Basic and acidic residues" evidence="1">
    <location>
        <begin position="86"/>
        <end position="112"/>
    </location>
</feature>
<dbReference type="AlphaFoldDB" id="A0A0L6UP58"/>
<feature type="region of interest" description="Disordered" evidence="1">
    <location>
        <begin position="86"/>
        <end position="135"/>
    </location>
</feature>
<reference evidence="3 4" key="1">
    <citation type="submission" date="2015-08" db="EMBL/GenBank/DDBJ databases">
        <title>Next Generation Sequencing and Analysis of the Genome of Puccinia sorghi L Schw, the Causal Agent of Maize Common Rust.</title>
        <authorList>
            <person name="Rochi L."/>
            <person name="Burguener G."/>
            <person name="Darino M."/>
            <person name="Turjanski A."/>
            <person name="Kreff E."/>
            <person name="Dieguez M.J."/>
            <person name="Sacco F."/>
        </authorList>
    </citation>
    <scope>NUCLEOTIDE SEQUENCE [LARGE SCALE GENOMIC DNA]</scope>
    <source>
        <strain evidence="3 4">RO10H11247</strain>
    </source>
</reference>
<gene>
    <name evidence="3" type="ORF">VP01_4898g1</name>
</gene>
<comment type="caution">
    <text evidence="3">The sequence shown here is derived from an EMBL/GenBank/DDBJ whole genome shotgun (WGS) entry which is preliminary data.</text>
</comment>
<feature type="compositionally biased region" description="Basic residues" evidence="1">
    <location>
        <begin position="113"/>
        <end position="122"/>
    </location>
</feature>
<keyword evidence="2" id="KW-0472">Membrane</keyword>
<dbReference type="VEuPathDB" id="FungiDB:VP01_4898g1"/>
<evidence type="ECO:0000256" key="1">
    <source>
        <dbReference type="SAM" id="MobiDB-lite"/>
    </source>
</evidence>
<evidence type="ECO:0000256" key="2">
    <source>
        <dbReference type="SAM" id="Phobius"/>
    </source>
</evidence>
<keyword evidence="2" id="KW-1133">Transmembrane helix</keyword>
<keyword evidence="4" id="KW-1185">Reference proteome</keyword>
<evidence type="ECO:0000313" key="3">
    <source>
        <dbReference type="EMBL" id="KNZ49625.1"/>
    </source>
</evidence>
<dbReference type="Proteomes" id="UP000037035">
    <property type="component" value="Unassembled WGS sequence"/>
</dbReference>
<evidence type="ECO:0000313" key="4">
    <source>
        <dbReference type="Proteomes" id="UP000037035"/>
    </source>
</evidence>
<protein>
    <submittedName>
        <fullName evidence="3">Uncharacterized protein</fullName>
    </submittedName>
</protein>
<name>A0A0L6UP58_9BASI</name>
<sequence>MHQIYDGMIKNKRGRGLIETRREDRSLCSTVSYLATQVDSSRAEPPFTGEETSIMALLAARKPTRYEERIRLRTTDVIRGEKRRRTNVEGEIEKTGKKSRNDVRLMESWEMKKRSRERRKQGKDKTGTESNSNKEPVIAVESHVWPIWRVQGGVNLTSLAGNVANMADKTHKTSIFQFSWPICRSSASIQKGVESCKLDSSPSEGFSFKRGLLSMRGPQSVQTKTFFNLVKNLQNRQRKTSRSQHDSTFFIKIACFLFFFLFFLSFLDCWLNFFFCLSFFISVLVSLFRIVLISLFFKFLRLSGLSLRAINLHLVIQQHSLFGKTSSHSPLPR</sequence>
<proteinExistence type="predicted"/>